<dbReference type="SUPFAM" id="SSF52047">
    <property type="entry name" value="RNI-like"/>
    <property type="match status" value="1"/>
</dbReference>
<gene>
    <name evidence="2" type="ORF">OH76DRAFT_1393126</name>
</gene>
<keyword evidence="3" id="KW-1185">Reference proteome</keyword>
<name>A0A371CMM3_9APHY</name>
<evidence type="ECO:0000256" key="1">
    <source>
        <dbReference type="PROSITE-ProRule" id="PRU00221"/>
    </source>
</evidence>
<dbReference type="InterPro" id="IPR001680">
    <property type="entry name" value="WD40_rpt"/>
</dbReference>
<dbReference type="PROSITE" id="PS50294">
    <property type="entry name" value="WD_REPEATS_REGION"/>
    <property type="match status" value="1"/>
</dbReference>
<feature type="non-terminal residue" evidence="2">
    <location>
        <position position="391"/>
    </location>
</feature>
<dbReference type="OrthoDB" id="2659484at2759"/>
<accession>A0A371CMM3</accession>
<dbReference type="SMART" id="SM00320">
    <property type="entry name" value="WD40"/>
    <property type="match status" value="1"/>
</dbReference>
<dbReference type="Proteomes" id="UP000256964">
    <property type="component" value="Unassembled WGS sequence"/>
</dbReference>
<sequence>MVAIRVQSREDLYSIHEYFASNPRMASLVRSLCMASPPGGEKHRCLLEVLPVYLVKRLPNLQRYSIGRWTYFTAHTGYDQVSFHATALMHIKTYLHVEELHLEALRFRTSVELARVLIALPRLRRLQCRDLEVDNLTADTSRFRNKCNMLSELTVTHDSFKKDDYIVRLIVQMSLATLCVLRCHLTVLTDQGGPVELSELKHLHSLEVTAYDSVKDAFNHIVPVVATLTTNKFRHLTIVFHRRSDITSSDHVSHPLDDAIFALGIPSVVVSIPKSKHNNLARYSKIFQKYFPRLHEGKLLQVQCSSGTPDWDVHLGHDTMMTAMAASPDSRYIATGSTDGTVIIWRGATGPQKMLLEMPRFAESKHVFSLHFSDTSEFLAGICAHNLLIWR</sequence>
<dbReference type="AlphaFoldDB" id="A0A371CMM3"/>
<evidence type="ECO:0000313" key="3">
    <source>
        <dbReference type="Proteomes" id="UP000256964"/>
    </source>
</evidence>
<organism evidence="2 3">
    <name type="scientific">Lentinus brumalis</name>
    <dbReference type="NCBI Taxonomy" id="2498619"/>
    <lineage>
        <taxon>Eukaryota</taxon>
        <taxon>Fungi</taxon>
        <taxon>Dikarya</taxon>
        <taxon>Basidiomycota</taxon>
        <taxon>Agaricomycotina</taxon>
        <taxon>Agaricomycetes</taxon>
        <taxon>Polyporales</taxon>
        <taxon>Polyporaceae</taxon>
        <taxon>Lentinus</taxon>
    </lineage>
</organism>
<protein>
    <submittedName>
        <fullName evidence="2">Uncharacterized protein</fullName>
    </submittedName>
</protein>
<proteinExistence type="predicted"/>
<keyword evidence="1" id="KW-0853">WD repeat</keyword>
<dbReference type="InterPro" id="IPR011047">
    <property type="entry name" value="Quinoprotein_ADH-like_sf"/>
</dbReference>
<reference evidence="2 3" key="1">
    <citation type="journal article" date="2018" name="Biotechnol. Biofuels">
        <title>Integrative visual omics of the white-rot fungus Polyporus brumalis exposes the biotechnological potential of its oxidative enzymes for delignifying raw plant biomass.</title>
        <authorList>
            <person name="Miyauchi S."/>
            <person name="Rancon A."/>
            <person name="Drula E."/>
            <person name="Hage H."/>
            <person name="Chaduli D."/>
            <person name="Favel A."/>
            <person name="Grisel S."/>
            <person name="Henrissat B."/>
            <person name="Herpoel-Gimbert I."/>
            <person name="Ruiz-Duenas F.J."/>
            <person name="Chevret D."/>
            <person name="Hainaut M."/>
            <person name="Lin J."/>
            <person name="Wang M."/>
            <person name="Pangilinan J."/>
            <person name="Lipzen A."/>
            <person name="Lesage-Meessen L."/>
            <person name="Navarro D."/>
            <person name="Riley R."/>
            <person name="Grigoriev I.V."/>
            <person name="Zhou S."/>
            <person name="Raouche S."/>
            <person name="Rosso M.N."/>
        </authorList>
    </citation>
    <scope>NUCLEOTIDE SEQUENCE [LARGE SCALE GENOMIC DNA]</scope>
    <source>
        <strain evidence="2 3">BRFM 1820</strain>
    </source>
</reference>
<dbReference type="Gene3D" id="2.130.10.10">
    <property type="entry name" value="YVTN repeat-like/Quinoprotein amine dehydrogenase"/>
    <property type="match status" value="1"/>
</dbReference>
<dbReference type="Pfam" id="PF00400">
    <property type="entry name" value="WD40"/>
    <property type="match status" value="1"/>
</dbReference>
<dbReference type="InterPro" id="IPR015943">
    <property type="entry name" value="WD40/YVTN_repeat-like_dom_sf"/>
</dbReference>
<dbReference type="PROSITE" id="PS50082">
    <property type="entry name" value="WD_REPEATS_2"/>
    <property type="match status" value="1"/>
</dbReference>
<dbReference type="SUPFAM" id="SSF50998">
    <property type="entry name" value="Quinoprotein alcohol dehydrogenase-like"/>
    <property type="match status" value="1"/>
</dbReference>
<feature type="repeat" description="WD" evidence="1">
    <location>
        <begin position="314"/>
        <end position="345"/>
    </location>
</feature>
<dbReference type="EMBL" id="KZ857509">
    <property type="protein sequence ID" value="RDX41528.1"/>
    <property type="molecule type" value="Genomic_DNA"/>
</dbReference>
<evidence type="ECO:0000313" key="2">
    <source>
        <dbReference type="EMBL" id="RDX41528.1"/>
    </source>
</evidence>